<evidence type="ECO:0000256" key="6">
    <source>
        <dbReference type="ARBA" id="ARBA00022692"/>
    </source>
</evidence>
<dbReference type="Gene3D" id="3.90.550.10">
    <property type="entry name" value="Spore Coat Polysaccharide Biosynthesis Protein SpsA, Chain A"/>
    <property type="match status" value="1"/>
</dbReference>
<evidence type="ECO:0000256" key="9">
    <source>
        <dbReference type="SAM" id="Phobius"/>
    </source>
</evidence>
<keyword evidence="4" id="KW-0328">Glycosyltransferase</keyword>
<name>A0ABX7P378_9BACT</name>
<dbReference type="EMBL" id="CP071090">
    <property type="protein sequence ID" value="QSQ24897.1"/>
    <property type="molecule type" value="Genomic_DNA"/>
</dbReference>
<evidence type="ECO:0000256" key="4">
    <source>
        <dbReference type="ARBA" id="ARBA00022676"/>
    </source>
</evidence>
<dbReference type="PANTHER" id="PTHR12726:SF0">
    <property type="entry name" value="CERAMIDE GLUCOSYLTRANSFERASE"/>
    <property type="match status" value="1"/>
</dbReference>
<accession>A0ABX7P378</accession>
<evidence type="ECO:0000256" key="8">
    <source>
        <dbReference type="ARBA" id="ARBA00023136"/>
    </source>
</evidence>
<proteinExistence type="predicted"/>
<evidence type="ECO:0000256" key="2">
    <source>
        <dbReference type="ARBA" id="ARBA00004760"/>
    </source>
</evidence>
<keyword evidence="11" id="KW-1185">Reference proteome</keyword>
<sequence>MLLASSLLLIAACFGLTALVIQFVLVLRHRREAPRVLPAGAPRPGISILKPLCGVDDDLEANLEQFARLDYAGKYEVVLGVKDARDAAFAVARAAVARWPGLMRLELQEGEPGLNPKVNQLITLADRARYDVLVISDSNTRVEAGYLEELAAAFSDERVGCVTHPVAGLGEKTFGSLLDNLYLAASAAAGMIAAKRFADQDIVVGKSMALRRSDVDALGGFFSVKDVLAEDYVIGQWVTRKLGKRVVVARTPVFNVSLRKSVNAFFQRYLRWSVIHRTAVSPSTYVAQSLLNPAPLAVLGALLSPSPTSGMVATAVVLGKVAVDLAACRALREDALSWDAVPGVLVKDALLFVAWWHGVFFRTVDWRGTRLRVGPGTRLLAPRAPASVPERTLHASEELLAGEAAS</sequence>
<evidence type="ECO:0000256" key="1">
    <source>
        <dbReference type="ARBA" id="ARBA00004141"/>
    </source>
</evidence>
<dbReference type="Pfam" id="PF13506">
    <property type="entry name" value="Glyco_transf_21"/>
    <property type="match status" value="1"/>
</dbReference>
<reference evidence="10 11" key="1">
    <citation type="submission" date="2021-02" db="EMBL/GenBank/DDBJ databases">
        <title>De Novo genome assembly of isolated myxobacteria.</title>
        <authorList>
            <person name="Stevens D.C."/>
        </authorList>
    </citation>
    <scope>NUCLEOTIDE SEQUENCE [LARGE SCALE GENOMIC DNA]</scope>
    <source>
        <strain evidence="11">SCPEA02</strain>
    </source>
</reference>
<evidence type="ECO:0000256" key="7">
    <source>
        <dbReference type="ARBA" id="ARBA00022989"/>
    </source>
</evidence>
<comment type="pathway">
    <text evidence="2">Lipid metabolism; sphingolipid metabolism.</text>
</comment>
<dbReference type="Proteomes" id="UP000662747">
    <property type="component" value="Chromosome"/>
</dbReference>
<gene>
    <name evidence="10" type="ORF">JY651_08145</name>
</gene>
<keyword evidence="8 9" id="KW-0472">Membrane</keyword>
<evidence type="ECO:0000313" key="10">
    <source>
        <dbReference type="EMBL" id="QSQ24897.1"/>
    </source>
</evidence>
<evidence type="ECO:0000256" key="3">
    <source>
        <dbReference type="ARBA" id="ARBA00004991"/>
    </source>
</evidence>
<feature type="transmembrane region" description="Helical" evidence="9">
    <location>
        <begin position="6"/>
        <end position="27"/>
    </location>
</feature>
<keyword evidence="5" id="KW-0808">Transferase</keyword>
<dbReference type="SUPFAM" id="SSF53448">
    <property type="entry name" value="Nucleotide-diphospho-sugar transferases"/>
    <property type="match status" value="1"/>
</dbReference>
<keyword evidence="6 9" id="KW-0812">Transmembrane</keyword>
<keyword evidence="7 9" id="KW-1133">Transmembrane helix</keyword>
<dbReference type="PANTHER" id="PTHR12726">
    <property type="entry name" value="CERAMIDE GLUCOSYLTRANSFERASE"/>
    <property type="match status" value="1"/>
</dbReference>
<dbReference type="RefSeq" id="WP_206726457.1">
    <property type="nucleotide sequence ID" value="NZ_CP071090.1"/>
</dbReference>
<comment type="pathway">
    <text evidence="3">Sphingolipid metabolism.</text>
</comment>
<dbReference type="InterPro" id="IPR029044">
    <property type="entry name" value="Nucleotide-diphossugar_trans"/>
</dbReference>
<evidence type="ECO:0000313" key="11">
    <source>
        <dbReference type="Proteomes" id="UP000662747"/>
    </source>
</evidence>
<dbReference type="InterPro" id="IPR025993">
    <property type="entry name" value="Ceramide_glucosylTrfase"/>
</dbReference>
<organism evidence="10 11">
    <name type="scientific">Pyxidicoccus parkwayensis</name>
    <dbReference type="NCBI Taxonomy" id="2813578"/>
    <lineage>
        <taxon>Bacteria</taxon>
        <taxon>Pseudomonadati</taxon>
        <taxon>Myxococcota</taxon>
        <taxon>Myxococcia</taxon>
        <taxon>Myxococcales</taxon>
        <taxon>Cystobacterineae</taxon>
        <taxon>Myxococcaceae</taxon>
        <taxon>Pyxidicoccus</taxon>
    </lineage>
</organism>
<evidence type="ECO:0000256" key="5">
    <source>
        <dbReference type="ARBA" id="ARBA00022679"/>
    </source>
</evidence>
<protein>
    <submittedName>
        <fullName evidence="10">Glycosyltransferase</fullName>
    </submittedName>
</protein>
<comment type="subcellular location">
    <subcellularLocation>
        <location evidence="1">Membrane</location>
        <topology evidence="1">Multi-pass membrane protein</topology>
    </subcellularLocation>
</comment>